<protein>
    <submittedName>
        <fullName evidence="6">DeoR/GlpR family DNA-binding transcription regulator</fullName>
    </submittedName>
</protein>
<dbReference type="PROSITE" id="PS51000">
    <property type="entry name" value="HTH_DEOR_2"/>
    <property type="match status" value="1"/>
</dbReference>
<dbReference type="Pfam" id="PF00455">
    <property type="entry name" value="DeoRC"/>
    <property type="match status" value="1"/>
</dbReference>
<dbReference type="GO" id="GO:0003677">
    <property type="term" value="F:DNA binding"/>
    <property type="evidence" value="ECO:0007669"/>
    <property type="project" value="UniProtKB-KW"/>
</dbReference>
<evidence type="ECO:0000256" key="1">
    <source>
        <dbReference type="ARBA" id="ARBA00022491"/>
    </source>
</evidence>
<sequence length="248" mass="27223">MSLSPRMQQIKQYLAEHGEVQIDVLANIFEVTTQTIRRDVNLLCEQGIARRVHGGVSLPPSLSNTSFENRIDVACTVKQSIAQAIVQQIPEGATVMLGIGTSMDYVARQLVLFKSLRVVTNNLQVARTLEASDGIEVYLSGGLIRSNYQDLVGQSTLRFFSEFEADIGIIGCGSVSSSQTAMEHEPQEAEISKAILANARESWLFADESKWQLNGSVKVASLNSFSRIFTNNADVPCDLPVQQVTTNR</sequence>
<name>A0ABV7WVS1_9GAMM</name>
<evidence type="ECO:0000259" key="5">
    <source>
        <dbReference type="PROSITE" id="PS51000"/>
    </source>
</evidence>
<dbReference type="Pfam" id="PF08220">
    <property type="entry name" value="HTH_DeoR"/>
    <property type="match status" value="1"/>
</dbReference>
<dbReference type="InterPro" id="IPR018356">
    <property type="entry name" value="Tscrpt_reg_HTH_DeoR_CS"/>
</dbReference>
<evidence type="ECO:0000256" key="2">
    <source>
        <dbReference type="ARBA" id="ARBA00023015"/>
    </source>
</evidence>
<dbReference type="Proteomes" id="UP001595710">
    <property type="component" value="Unassembled WGS sequence"/>
</dbReference>
<dbReference type="InterPro" id="IPR050313">
    <property type="entry name" value="Carb_Metab_HTH_regulators"/>
</dbReference>
<dbReference type="RefSeq" id="WP_290282005.1">
    <property type="nucleotide sequence ID" value="NZ_JAUFQI010000001.1"/>
</dbReference>
<evidence type="ECO:0000256" key="4">
    <source>
        <dbReference type="ARBA" id="ARBA00023163"/>
    </source>
</evidence>
<keyword evidence="7" id="KW-1185">Reference proteome</keyword>
<dbReference type="SUPFAM" id="SSF46785">
    <property type="entry name" value="Winged helix' DNA-binding domain"/>
    <property type="match status" value="1"/>
</dbReference>
<dbReference type="EMBL" id="JBHRYN010000013">
    <property type="protein sequence ID" value="MFC3702545.1"/>
    <property type="molecule type" value="Genomic_DNA"/>
</dbReference>
<dbReference type="PANTHER" id="PTHR30363:SF4">
    <property type="entry name" value="GLYCEROL-3-PHOSPHATE REGULON REPRESSOR"/>
    <property type="match status" value="1"/>
</dbReference>
<accession>A0ABV7WVS1</accession>
<dbReference type="Gene3D" id="1.10.10.10">
    <property type="entry name" value="Winged helix-like DNA-binding domain superfamily/Winged helix DNA-binding domain"/>
    <property type="match status" value="1"/>
</dbReference>
<dbReference type="InterPro" id="IPR036390">
    <property type="entry name" value="WH_DNA-bd_sf"/>
</dbReference>
<dbReference type="InterPro" id="IPR037171">
    <property type="entry name" value="NagB/RpiA_transferase-like"/>
</dbReference>
<dbReference type="PRINTS" id="PR00037">
    <property type="entry name" value="HTHLACR"/>
</dbReference>
<organism evidence="6 7">
    <name type="scientific">Reinekea marina</name>
    <dbReference type="NCBI Taxonomy" id="1310421"/>
    <lineage>
        <taxon>Bacteria</taxon>
        <taxon>Pseudomonadati</taxon>
        <taxon>Pseudomonadota</taxon>
        <taxon>Gammaproteobacteria</taxon>
        <taxon>Oceanospirillales</taxon>
        <taxon>Saccharospirillaceae</taxon>
        <taxon>Reinekea</taxon>
    </lineage>
</organism>
<dbReference type="Gene3D" id="3.30.750.70">
    <property type="entry name" value="4-hydroxybutyrate coenzyme like domains"/>
    <property type="match status" value="1"/>
</dbReference>
<keyword evidence="2" id="KW-0805">Transcription regulation</keyword>
<evidence type="ECO:0000313" key="7">
    <source>
        <dbReference type="Proteomes" id="UP001595710"/>
    </source>
</evidence>
<dbReference type="SMART" id="SM00420">
    <property type="entry name" value="HTH_DEOR"/>
    <property type="match status" value="1"/>
</dbReference>
<dbReference type="InterPro" id="IPR001034">
    <property type="entry name" value="DeoR_HTH"/>
</dbReference>
<comment type="caution">
    <text evidence="6">The sequence shown here is derived from an EMBL/GenBank/DDBJ whole genome shotgun (WGS) entry which is preliminary data.</text>
</comment>
<feature type="domain" description="HTH deoR-type" evidence="5">
    <location>
        <begin position="3"/>
        <end position="58"/>
    </location>
</feature>
<dbReference type="InterPro" id="IPR014036">
    <property type="entry name" value="DeoR-like_C"/>
</dbReference>
<dbReference type="SMART" id="SM01134">
    <property type="entry name" value="DeoRC"/>
    <property type="match status" value="1"/>
</dbReference>
<evidence type="ECO:0000256" key="3">
    <source>
        <dbReference type="ARBA" id="ARBA00023125"/>
    </source>
</evidence>
<dbReference type="SUPFAM" id="SSF100950">
    <property type="entry name" value="NagB/RpiA/CoA transferase-like"/>
    <property type="match status" value="1"/>
</dbReference>
<dbReference type="PROSITE" id="PS00894">
    <property type="entry name" value="HTH_DEOR_1"/>
    <property type="match status" value="1"/>
</dbReference>
<keyword evidence="1" id="KW-0678">Repressor</keyword>
<proteinExistence type="predicted"/>
<gene>
    <name evidence="6" type="ORF">ACFOND_12935</name>
</gene>
<keyword evidence="4" id="KW-0804">Transcription</keyword>
<reference evidence="7" key="1">
    <citation type="journal article" date="2019" name="Int. J. Syst. Evol. Microbiol.">
        <title>The Global Catalogue of Microorganisms (GCM) 10K type strain sequencing project: providing services to taxonomists for standard genome sequencing and annotation.</title>
        <authorList>
            <consortium name="The Broad Institute Genomics Platform"/>
            <consortium name="The Broad Institute Genome Sequencing Center for Infectious Disease"/>
            <person name="Wu L."/>
            <person name="Ma J."/>
        </authorList>
    </citation>
    <scope>NUCLEOTIDE SEQUENCE [LARGE SCALE GENOMIC DNA]</scope>
    <source>
        <strain evidence="7">CECT 8288</strain>
    </source>
</reference>
<keyword evidence="3 6" id="KW-0238">DNA-binding</keyword>
<evidence type="ECO:0000313" key="6">
    <source>
        <dbReference type="EMBL" id="MFC3702545.1"/>
    </source>
</evidence>
<dbReference type="PANTHER" id="PTHR30363">
    <property type="entry name" value="HTH-TYPE TRANSCRIPTIONAL REGULATOR SRLR-RELATED"/>
    <property type="match status" value="1"/>
</dbReference>
<dbReference type="InterPro" id="IPR036388">
    <property type="entry name" value="WH-like_DNA-bd_sf"/>
</dbReference>